<reference evidence="2 3" key="1">
    <citation type="submission" date="2024-02" db="EMBL/GenBank/DDBJ databases">
        <title>High-quality chromosome-scale genome assembly of Pensacola bahiagrass (Paspalum notatum Flugge var. saurae).</title>
        <authorList>
            <person name="Vega J.M."/>
            <person name="Podio M."/>
            <person name="Orjuela J."/>
            <person name="Siena L.A."/>
            <person name="Pessino S.C."/>
            <person name="Combes M.C."/>
            <person name="Mariac C."/>
            <person name="Albertini E."/>
            <person name="Pupilli F."/>
            <person name="Ortiz J.P.A."/>
            <person name="Leblanc O."/>
        </authorList>
    </citation>
    <scope>NUCLEOTIDE SEQUENCE [LARGE SCALE GENOMIC DNA]</scope>
    <source>
        <strain evidence="2">R1</strain>
        <tissue evidence="2">Leaf</tissue>
    </source>
</reference>
<accession>A0AAQ3TLT0</accession>
<feature type="region of interest" description="Disordered" evidence="1">
    <location>
        <begin position="119"/>
        <end position="182"/>
    </location>
</feature>
<feature type="compositionally biased region" description="Low complexity" evidence="1">
    <location>
        <begin position="143"/>
        <end position="157"/>
    </location>
</feature>
<organism evidence="2 3">
    <name type="scientific">Paspalum notatum var. saurae</name>
    <dbReference type="NCBI Taxonomy" id="547442"/>
    <lineage>
        <taxon>Eukaryota</taxon>
        <taxon>Viridiplantae</taxon>
        <taxon>Streptophyta</taxon>
        <taxon>Embryophyta</taxon>
        <taxon>Tracheophyta</taxon>
        <taxon>Spermatophyta</taxon>
        <taxon>Magnoliopsida</taxon>
        <taxon>Liliopsida</taxon>
        <taxon>Poales</taxon>
        <taxon>Poaceae</taxon>
        <taxon>PACMAD clade</taxon>
        <taxon>Panicoideae</taxon>
        <taxon>Andropogonodae</taxon>
        <taxon>Paspaleae</taxon>
        <taxon>Paspalinae</taxon>
        <taxon>Paspalum</taxon>
    </lineage>
</organism>
<proteinExistence type="predicted"/>
<feature type="region of interest" description="Disordered" evidence="1">
    <location>
        <begin position="1"/>
        <end position="64"/>
    </location>
</feature>
<evidence type="ECO:0000256" key="1">
    <source>
        <dbReference type="SAM" id="MobiDB-lite"/>
    </source>
</evidence>
<dbReference type="EMBL" id="CP144749">
    <property type="protein sequence ID" value="WVZ74105.1"/>
    <property type="molecule type" value="Genomic_DNA"/>
</dbReference>
<sequence>MPSGRPSDVGPSTRDRLPRPPHKAIPDRSQQQQSFAGAAHRRTRRVSPSWSKATPAPSASPTTFRRIDDLSDRLHFRTDQASHYRRTGRHRPFELLLFGGFANEEMVNPKRRLARWGWNPPPKAPLHLSRRRGTTPPLPPPLRCRCVGRAARATATPPLSPPPPPSPRPQPHRPPPRPRKWKFNDDIHYTVPTSIITGQVVVDMMNGDLARIYTEVAEHRHAIYQEKSANVLKDIVGFERSLSPLRNEINRLREDAQMIRQLICQLGAVPFEEPSVFSVPIE</sequence>
<evidence type="ECO:0000313" key="2">
    <source>
        <dbReference type="EMBL" id="WVZ74105.1"/>
    </source>
</evidence>
<protein>
    <submittedName>
        <fullName evidence="2">Uncharacterized protein</fullName>
    </submittedName>
</protein>
<dbReference type="Proteomes" id="UP001341281">
    <property type="component" value="Chromosome 05"/>
</dbReference>
<feature type="compositionally biased region" description="Polar residues" evidence="1">
    <location>
        <begin position="46"/>
        <end position="63"/>
    </location>
</feature>
<evidence type="ECO:0000313" key="3">
    <source>
        <dbReference type="Proteomes" id="UP001341281"/>
    </source>
</evidence>
<feature type="compositionally biased region" description="Basic residues" evidence="1">
    <location>
        <begin position="170"/>
        <end position="181"/>
    </location>
</feature>
<gene>
    <name evidence="2" type="ORF">U9M48_022328</name>
</gene>
<dbReference type="AlphaFoldDB" id="A0AAQ3TLT0"/>
<feature type="compositionally biased region" description="Pro residues" evidence="1">
    <location>
        <begin position="158"/>
        <end position="169"/>
    </location>
</feature>
<name>A0AAQ3TLT0_PASNO</name>
<keyword evidence="3" id="KW-1185">Reference proteome</keyword>